<keyword evidence="7" id="KW-1185">Reference proteome</keyword>
<dbReference type="GO" id="GO:0046872">
    <property type="term" value="F:metal ion binding"/>
    <property type="evidence" value="ECO:0007669"/>
    <property type="project" value="UniProtKB-KW"/>
</dbReference>
<feature type="binding site" evidence="2">
    <location>
        <position position="97"/>
    </location>
    <ligand>
        <name>Fe cation</name>
        <dbReference type="ChEBI" id="CHEBI:24875"/>
    </ligand>
</feature>
<dbReference type="PIRSF" id="PIRSF006232">
    <property type="entry name" value="Pirin"/>
    <property type="match status" value="1"/>
</dbReference>
<organism evidence="6 7">
    <name type="scientific">Hydrogenobacter hydrogenophilus</name>
    <dbReference type="NCBI Taxonomy" id="35835"/>
    <lineage>
        <taxon>Bacteria</taxon>
        <taxon>Pseudomonadati</taxon>
        <taxon>Aquificota</taxon>
        <taxon>Aquificia</taxon>
        <taxon>Aquificales</taxon>
        <taxon>Aquificaceae</taxon>
        <taxon>Hydrogenobacter</taxon>
    </lineage>
</organism>
<evidence type="ECO:0000256" key="2">
    <source>
        <dbReference type="PIRSR" id="PIRSR006232-1"/>
    </source>
</evidence>
<evidence type="ECO:0000313" key="6">
    <source>
        <dbReference type="EMBL" id="SNZ12250.1"/>
    </source>
</evidence>
<gene>
    <name evidence="6" type="ORF">SAMN06265353_0505</name>
</gene>
<dbReference type="PANTHER" id="PTHR13903:SF8">
    <property type="entry name" value="PIRIN"/>
    <property type="match status" value="1"/>
</dbReference>
<accession>A0A285NRU6</accession>
<dbReference type="Gene3D" id="2.60.120.10">
    <property type="entry name" value="Jelly Rolls"/>
    <property type="match status" value="2"/>
</dbReference>
<feature type="binding site" evidence="2">
    <location>
        <position position="99"/>
    </location>
    <ligand>
        <name>Fe cation</name>
        <dbReference type="ChEBI" id="CHEBI:24875"/>
    </ligand>
</feature>
<feature type="domain" description="Pirin N-terminal" evidence="4">
    <location>
        <begin position="15"/>
        <end position="115"/>
    </location>
</feature>
<comment type="similarity">
    <text evidence="1 3">Belongs to the pirin family.</text>
</comment>
<dbReference type="EMBL" id="OBEN01000001">
    <property type="protein sequence ID" value="SNZ12250.1"/>
    <property type="molecule type" value="Genomic_DNA"/>
</dbReference>
<dbReference type="InterPro" id="IPR003829">
    <property type="entry name" value="Pirin_N_dom"/>
</dbReference>
<evidence type="ECO:0000256" key="3">
    <source>
        <dbReference type="RuleBase" id="RU003457"/>
    </source>
</evidence>
<dbReference type="Proteomes" id="UP000218627">
    <property type="component" value="Unassembled WGS sequence"/>
</dbReference>
<dbReference type="InterPro" id="IPR012093">
    <property type="entry name" value="Pirin"/>
</dbReference>
<evidence type="ECO:0000313" key="7">
    <source>
        <dbReference type="Proteomes" id="UP000218627"/>
    </source>
</evidence>
<evidence type="ECO:0000259" key="4">
    <source>
        <dbReference type="Pfam" id="PF02678"/>
    </source>
</evidence>
<keyword evidence="2" id="KW-0408">Iron</keyword>
<name>A0A285NRU6_9AQUI</name>
<evidence type="ECO:0000259" key="5">
    <source>
        <dbReference type="Pfam" id="PF05726"/>
    </source>
</evidence>
<comment type="cofactor">
    <cofactor evidence="2">
        <name>Fe cation</name>
        <dbReference type="ChEBI" id="CHEBI:24875"/>
    </cofactor>
    <text evidence="2">Binds 1 Fe cation per subunit.</text>
</comment>
<dbReference type="PANTHER" id="PTHR13903">
    <property type="entry name" value="PIRIN-RELATED"/>
    <property type="match status" value="1"/>
</dbReference>
<dbReference type="AlphaFoldDB" id="A0A285NRU6"/>
<dbReference type="InterPro" id="IPR011051">
    <property type="entry name" value="RmlC_Cupin_sf"/>
</dbReference>
<dbReference type="RefSeq" id="WP_096600729.1">
    <property type="nucleotide sequence ID" value="NZ_OBEN01000001.1"/>
</dbReference>
<proteinExistence type="inferred from homology"/>
<reference evidence="7" key="1">
    <citation type="submission" date="2017-09" db="EMBL/GenBank/DDBJ databases">
        <authorList>
            <person name="Varghese N."/>
            <person name="Submissions S."/>
        </authorList>
    </citation>
    <scope>NUCLEOTIDE SEQUENCE [LARGE SCALE GENOMIC DNA]</scope>
    <source>
        <strain evidence="7">DSM 2913</strain>
    </source>
</reference>
<dbReference type="Pfam" id="PF05726">
    <property type="entry name" value="Pirin_C"/>
    <property type="match status" value="1"/>
</dbReference>
<evidence type="ECO:0000256" key="1">
    <source>
        <dbReference type="ARBA" id="ARBA00008416"/>
    </source>
</evidence>
<dbReference type="InterPro" id="IPR008778">
    <property type="entry name" value="Pirin_C_dom"/>
</dbReference>
<feature type="binding site" evidence="2">
    <location>
        <position position="55"/>
    </location>
    <ligand>
        <name>Fe cation</name>
        <dbReference type="ChEBI" id="CHEBI:24875"/>
    </ligand>
</feature>
<dbReference type="CDD" id="cd02909">
    <property type="entry name" value="cupin_pirin_N"/>
    <property type="match status" value="1"/>
</dbReference>
<sequence>MRIYPAVEVIDGAGVRLRRYIGSPYLRELDPFLLLDEFKSSNPEDYLKGFPEHPHRGFQTLTYMIRGRFQHRDSTGAEGILEDGWLQWMNAGRGVLHSEMPLVKDGFVWGFQLWLNNPKDKKMSEPFYYNFPAQLIEDTALSQVWDLACGHIREKGFYPLVYLHVKLKIGGKFSFLPKEGSNTFVALSEGIVSLSSLKVEAPALIVPDDDKFEITAIQDAVFIVGSAKPLREPVARFGPFVMSTREEIEQALQEYKEGRFVL</sequence>
<evidence type="ECO:0008006" key="8">
    <source>
        <dbReference type="Google" id="ProtNLM"/>
    </source>
</evidence>
<keyword evidence="2" id="KW-0479">Metal-binding</keyword>
<dbReference type="InterPro" id="IPR014710">
    <property type="entry name" value="RmlC-like_jellyroll"/>
</dbReference>
<dbReference type="SUPFAM" id="SSF51182">
    <property type="entry name" value="RmlC-like cupins"/>
    <property type="match status" value="1"/>
</dbReference>
<dbReference type="OrthoDB" id="321327at2"/>
<feature type="domain" description="Pirin C-terminal" evidence="5">
    <location>
        <begin position="162"/>
        <end position="260"/>
    </location>
</feature>
<feature type="binding site" evidence="2">
    <location>
        <position position="53"/>
    </location>
    <ligand>
        <name>Fe cation</name>
        <dbReference type="ChEBI" id="CHEBI:24875"/>
    </ligand>
</feature>
<protein>
    <recommendedName>
        <fullName evidence="8">Pirin family protein</fullName>
    </recommendedName>
</protein>
<dbReference type="Pfam" id="PF02678">
    <property type="entry name" value="Pirin"/>
    <property type="match status" value="1"/>
</dbReference>